<dbReference type="SUPFAM" id="SSF103473">
    <property type="entry name" value="MFS general substrate transporter"/>
    <property type="match status" value="1"/>
</dbReference>
<dbReference type="GO" id="GO:0022857">
    <property type="term" value="F:transmembrane transporter activity"/>
    <property type="evidence" value="ECO:0007669"/>
    <property type="project" value="InterPro"/>
</dbReference>
<feature type="transmembrane region" description="Helical" evidence="6">
    <location>
        <begin position="321"/>
        <end position="339"/>
    </location>
</feature>
<comment type="caution">
    <text evidence="7">The sequence shown here is derived from an EMBL/GenBank/DDBJ whole genome shotgun (WGS) entry which is preliminary data.</text>
</comment>
<feature type="transmembrane region" description="Helical" evidence="6">
    <location>
        <begin position="401"/>
        <end position="420"/>
    </location>
</feature>
<reference evidence="7 8" key="1">
    <citation type="submission" date="2018-11" db="EMBL/GenBank/DDBJ databases">
        <title>Genome assembly of Steccherinum ochraceum LE-BIN_3174, the white-rot fungus of the Steccherinaceae family (The Residual Polyporoid clade, Polyporales, Basidiomycota).</title>
        <authorList>
            <person name="Fedorova T.V."/>
            <person name="Glazunova O.A."/>
            <person name="Landesman E.O."/>
            <person name="Moiseenko K.V."/>
            <person name="Psurtseva N.V."/>
            <person name="Savinova O.S."/>
            <person name="Shakhova N.V."/>
            <person name="Tyazhelova T.V."/>
            <person name="Vasina D.V."/>
        </authorList>
    </citation>
    <scope>NUCLEOTIDE SEQUENCE [LARGE SCALE GENOMIC DNA]</scope>
    <source>
        <strain evidence="7 8">LE-BIN_3174</strain>
    </source>
</reference>
<feature type="transmembrane region" description="Helical" evidence="6">
    <location>
        <begin position="84"/>
        <end position="103"/>
    </location>
</feature>
<evidence type="ECO:0000256" key="6">
    <source>
        <dbReference type="SAM" id="Phobius"/>
    </source>
</evidence>
<dbReference type="InterPro" id="IPR011701">
    <property type="entry name" value="MFS"/>
</dbReference>
<dbReference type="InterPro" id="IPR036259">
    <property type="entry name" value="MFS_trans_sf"/>
</dbReference>
<dbReference type="AlphaFoldDB" id="A0A4R0RAL9"/>
<organism evidence="7 8">
    <name type="scientific">Steccherinum ochraceum</name>
    <dbReference type="NCBI Taxonomy" id="92696"/>
    <lineage>
        <taxon>Eukaryota</taxon>
        <taxon>Fungi</taxon>
        <taxon>Dikarya</taxon>
        <taxon>Basidiomycota</taxon>
        <taxon>Agaricomycotina</taxon>
        <taxon>Agaricomycetes</taxon>
        <taxon>Polyporales</taxon>
        <taxon>Steccherinaceae</taxon>
        <taxon>Steccherinum</taxon>
    </lineage>
</organism>
<evidence type="ECO:0000256" key="5">
    <source>
        <dbReference type="SAM" id="MobiDB-lite"/>
    </source>
</evidence>
<sequence length="454" mass="48747">MHANNGHPPALFSSVRIASLLSSLLVALGSGTNYVFSAYGPQLGSRLHLSHTRLNIIALSGNVGVYATAPPWGRLVDKKGPRVLLTIAFICLIAGYSGIRFFYEQGLPEGAGGNGGLASAMNATAKSWPDRLRASTTGLVISGFGLSAFVFSTIAHVIFPGDTSEFLLVLAIGTSLPMIVGFFFVKPISLPLSESTDSLEHGVFAAEDEDDFSSQSPIFQRENNSHTHLLGQSDEHEVLIDEDERARNASVELHPSHMPEHTDYLVPGAQSAVPMDSPPRPRYRSRSSLSVPRDSLAQSAHKMMDGLPNIHGLGLASSTKFWLLFTVNSLLAGTGLMYINNVGLIAQALFANGNPDYDDVKAAQLQALQVSTISVMNCSGRILIGLMADATKNYARLPRSFCIVVVATLFVISQVTLYTTEDPDSLWKASACLGIAYGSLFGLFPTITIEWFGL</sequence>
<evidence type="ECO:0000313" key="8">
    <source>
        <dbReference type="Proteomes" id="UP000292702"/>
    </source>
</evidence>
<protein>
    <recommendedName>
        <fullName evidence="9">Nodulin-like domain-containing protein</fullName>
    </recommendedName>
</protein>
<dbReference type="OrthoDB" id="410267at2759"/>
<gene>
    <name evidence="7" type="ORF">EIP91_005127</name>
</gene>
<evidence type="ECO:0000256" key="2">
    <source>
        <dbReference type="ARBA" id="ARBA00022692"/>
    </source>
</evidence>
<keyword evidence="4 6" id="KW-0472">Membrane</keyword>
<feature type="transmembrane region" description="Helical" evidence="6">
    <location>
        <begin position="53"/>
        <end position="72"/>
    </location>
</feature>
<feature type="transmembrane region" description="Helical" evidence="6">
    <location>
        <begin position="426"/>
        <end position="452"/>
    </location>
</feature>
<evidence type="ECO:0000256" key="1">
    <source>
        <dbReference type="ARBA" id="ARBA00004141"/>
    </source>
</evidence>
<dbReference type="GO" id="GO:0000329">
    <property type="term" value="C:fungal-type vacuole membrane"/>
    <property type="evidence" value="ECO:0007669"/>
    <property type="project" value="TreeGrafter"/>
</dbReference>
<proteinExistence type="predicted"/>
<feature type="transmembrane region" description="Helical" evidence="6">
    <location>
        <begin position="166"/>
        <end position="185"/>
    </location>
</feature>
<evidence type="ECO:0008006" key="9">
    <source>
        <dbReference type="Google" id="ProtNLM"/>
    </source>
</evidence>
<dbReference type="Pfam" id="PF07690">
    <property type="entry name" value="MFS_1"/>
    <property type="match status" value="1"/>
</dbReference>
<dbReference type="EMBL" id="RWJN01000282">
    <property type="protein sequence ID" value="TCD63683.1"/>
    <property type="molecule type" value="Genomic_DNA"/>
</dbReference>
<feature type="compositionally biased region" description="Basic and acidic residues" evidence="5">
    <location>
        <begin position="254"/>
        <end position="263"/>
    </location>
</feature>
<feature type="region of interest" description="Disordered" evidence="5">
    <location>
        <begin position="252"/>
        <end position="291"/>
    </location>
</feature>
<dbReference type="Proteomes" id="UP000292702">
    <property type="component" value="Unassembled WGS sequence"/>
</dbReference>
<feature type="transmembrane region" description="Helical" evidence="6">
    <location>
        <begin position="139"/>
        <end position="159"/>
    </location>
</feature>
<dbReference type="PANTHER" id="PTHR21576:SF160">
    <property type="entry name" value="NODULIN-LIKE DOMAIN-CONTAINING PROTEIN"/>
    <property type="match status" value="1"/>
</dbReference>
<dbReference type="Gene3D" id="1.20.1250.20">
    <property type="entry name" value="MFS general substrate transporter like domains"/>
    <property type="match status" value="1"/>
</dbReference>
<evidence type="ECO:0000256" key="4">
    <source>
        <dbReference type="ARBA" id="ARBA00023136"/>
    </source>
</evidence>
<keyword evidence="3 6" id="KW-1133">Transmembrane helix</keyword>
<name>A0A4R0RAL9_9APHY</name>
<comment type="subcellular location">
    <subcellularLocation>
        <location evidence="1">Membrane</location>
        <topology evidence="1">Multi-pass membrane protein</topology>
    </subcellularLocation>
</comment>
<evidence type="ECO:0000256" key="3">
    <source>
        <dbReference type="ARBA" id="ARBA00022989"/>
    </source>
</evidence>
<keyword evidence="2 6" id="KW-0812">Transmembrane</keyword>
<dbReference type="STRING" id="92696.A0A4R0RAL9"/>
<dbReference type="PANTHER" id="PTHR21576">
    <property type="entry name" value="UNCHARACTERIZED NODULIN-LIKE PROTEIN"/>
    <property type="match status" value="1"/>
</dbReference>
<keyword evidence="8" id="KW-1185">Reference proteome</keyword>
<evidence type="ECO:0000313" key="7">
    <source>
        <dbReference type="EMBL" id="TCD63683.1"/>
    </source>
</evidence>
<feature type="non-terminal residue" evidence="7">
    <location>
        <position position="454"/>
    </location>
</feature>
<accession>A0A4R0RAL9</accession>